<reference evidence="1 2" key="1">
    <citation type="submission" date="2023-09" db="EMBL/GenBank/DDBJ databases">
        <authorList>
            <person name="Wang M."/>
        </authorList>
    </citation>
    <scope>NUCLEOTIDE SEQUENCE [LARGE SCALE GENOMIC DNA]</scope>
    <source>
        <strain evidence="1">GT-2023</strain>
        <tissue evidence="1">Liver</tissue>
    </source>
</reference>
<protein>
    <submittedName>
        <fullName evidence="1">Uncharacterized protein</fullName>
    </submittedName>
</protein>
<comment type="caution">
    <text evidence="1">The sequence shown here is derived from an EMBL/GenBank/DDBJ whole genome shotgun (WGS) entry which is preliminary data.</text>
</comment>
<keyword evidence="2" id="KW-1185">Reference proteome</keyword>
<dbReference type="EMBL" id="JAYMGO010000006">
    <property type="protein sequence ID" value="KAL1273332.1"/>
    <property type="molecule type" value="Genomic_DNA"/>
</dbReference>
<name>A0ABR3N8Q3_9TELE</name>
<gene>
    <name evidence="1" type="ORF">QQF64_029194</name>
</gene>
<evidence type="ECO:0000313" key="1">
    <source>
        <dbReference type="EMBL" id="KAL1273332.1"/>
    </source>
</evidence>
<evidence type="ECO:0000313" key="2">
    <source>
        <dbReference type="Proteomes" id="UP001558613"/>
    </source>
</evidence>
<proteinExistence type="predicted"/>
<sequence>MSEQDVWSAYRTYRILLSTIKDSADGITLTLAFKDLFVYLFISRYSTPAQAHQVISPPTEATLQKMKGLKKEFKLWMCLLGTLKYTRSLSVCLCSA</sequence>
<organism evidence="1 2">
    <name type="scientific">Cirrhinus molitorella</name>
    <name type="common">mud carp</name>
    <dbReference type="NCBI Taxonomy" id="172907"/>
    <lineage>
        <taxon>Eukaryota</taxon>
        <taxon>Metazoa</taxon>
        <taxon>Chordata</taxon>
        <taxon>Craniata</taxon>
        <taxon>Vertebrata</taxon>
        <taxon>Euteleostomi</taxon>
        <taxon>Actinopterygii</taxon>
        <taxon>Neopterygii</taxon>
        <taxon>Teleostei</taxon>
        <taxon>Ostariophysi</taxon>
        <taxon>Cypriniformes</taxon>
        <taxon>Cyprinidae</taxon>
        <taxon>Labeoninae</taxon>
        <taxon>Labeonini</taxon>
        <taxon>Cirrhinus</taxon>
    </lineage>
</organism>
<accession>A0ABR3N8Q3</accession>
<dbReference type="Proteomes" id="UP001558613">
    <property type="component" value="Unassembled WGS sequence"/>
</dbReference>